<dbReference type="EMBL" id="ML986485">
    <property type="protein sequence ID" value="KAF2279946.1"/>
    <property type="molecule type" value="Genomic_DNA"/>
</dbReference>
<keyword evidence="5" id="KW-0690">Ribosome biogenesis</keyword>
<evidence type="ECO:0000313" key="9">
    <source>
        <dbReference type="Proteomes" id="UP000800097"/>
    </source>
</evidence>
<evidence type="ECO:0000256" key="4">
    <source>
        <dbReference type="ARBA" id="ARBA00022490"/>
    </source>
</evidence>
<evidence type="ECO:0000256" key="1">
    <source>
        <dbReference type="ARBA" id="ARBA00004123"/>
    </source>
</evidence>
<evidence type="ECO:0000256" key="2">
    <source>
        <dbReference type="ARBA" id="ARBA00004496"/>
    </source>
</evidence>
<evidence type="ECO:0000256" key="6">
    <source>
        <dbReference type="ARBA" id="ARBA00023242"/>
    </source>
</evidence>
<sequence length="154" mass="17560">MAKTAKVKKRQATIHSRAARRAVSPSIDLDKSIKTATPDSPKQKAAKPHVLASQNAGVSKKTKSKPLKRQQRLRHLKGLERAADNLDKLELKVQKSVAREKNVRERRKGWEEVNGERRDKKQRNPFEALEEGNFESSTREREWVSDEEMPEVAG</sequence>
<name>A0A6A6JW36_WESOR</name>
<feature type="compositionally biased region" description="Basic and acidic residues" evidence="7">
    <location>
        <begin position="97"/>
        <end position="124"/>
    </location>
</feature>
<keyword evidence="3" id="KW-0813">Transport</keyword>
<evidence type="ECO:0000256" key="7">
    <source>
        <dbReference type="SAM" id="MobiDB-lite"/>
    </source>
</evidence>
<dbReference type="PANTHER" id="PTHR28280:SF1">
    <property type="entry name" value="SHUTTLING PRE-60S FACTOR ECM1"/>
    <property type="match status" value="1"/>
</dbReference>
<feature type="compositionally biased region" description="Basic residues" evidence="7">
    <location>
        <begin position="60"/>
        <end position="76"/>
    </location>
</feature>
<dbReference type="Proteomes" id="UP000800097">
    <property type="component" value="Unassembled WGS sequence"/>
</dbReference>
<keyword evidence="9" id="KW-1185">Reference proteome</keyword>
<dbReference type="OrthoDB" id="5304887at2759"/>
<dbReference type="PANTHER" id="PTHR28280">
    <property type="entry name" value="SHUTTLING PRE-60S FACTOR ECM1"/>
    <property type="match status" value="1"/>
</dbReference>
<evidence type="ECO:0008006" key="10">
    <source>
        <dbReference type="Google" id="ProtNLM"/>
    </source>
</evidence>
<dbReference type="GO" id="GO:0000055">
    <property type="term" value="P:ribosomal large subunit export from nucleus"/>
    <property type="evidence" value="ECO:0007669"/>
    <property type="project" value="TreeGrafter"/>
</dbReference>
<feature type="region of interest" description="Disordered" evidence="7">
    <location>
        <begin position="97"/>
        <end position="154"/>
    </location>
</feature>
<dbReference type="InterPro" id="IPR053278">
    <property type="entry name" value="Pre-60S_factor_ECM1"/>
</dbReference>
<protein>
    <recommendedName>
        <fullName evidence="10">Ribosome biogenesis protein Alb1</fullName>
    </recommendedName>
</protein>
<dbReference type="AlphaFoldDB" id="A0A6A6JW36"/>
<dbReference type="GO" id="GO:0005737">
    <property type="term" value="C:cytoplasm"/>
    <property type="evidence" value="ECO:0007669"/>
    <property type="project" value="UniProtKB-SubCell"/>
</dbReference>
<organism evidence="8 9">
    <name type="scientific">Westerdykella ornata</name>
    <dbReference type="NCBI Taxonomy" id="318751"/>
    <lineage>
        <taxon>Eukaryota</taxon>
        <taxon>Fungi</taxon>
        <taxon>Dikarya</taxon>
        <taxon>Ascomycota</taxon>
        <taxon>Pezizomycotina</taxon>
        <taxon>Dothideomycetes</taxon>
        <taxon>Pleosporomycetidae</taxon>
        <taxon>Pleosporales</taxon>
        <taxon>Sporormiaceae</taxon>
        <taxon>Westerdykella</taxon>
    </lineage>
</organism>
<evidence type="ECO:0000313" key="8">
    <source>
        <dbReference type="EMBL" id="KAF2279946.1"/>
    </source>
</evidence>
<evidence type="ECO:0000256" key="3">
    <source>
        <dbReference type="ARBA" id="ARBA00022448"/>
    </source>
</evidence>
<accession>A0A6A6JW36</accession>
<dbReference type="GO" id="GO:0005730">
    <property type="term" value="C:nucleolus"/>
    <property type="evidence" value="ECO:0007669"/>
    <property type="project" value="TreeGrafter"/>
</dbReference>
<dbReference type="Pfam" id="PF09135">
    <property type="entry name" value="Alb1"/>
    <property type="match status" value="1"/>
</dbReference>
<dbReference type="GeneID" id="54548100"/>
<keyword evidence="6" id="KW-0539">Nucleus</keyword>
<dbReference type="GO" id="GO:0030687">
    <property type="term" value="C:preribosome, large subunit precursor"/>
    <property type="evidence" value="ECO:0007669"/>
    <property type="project" value="TreeGrafter"/>
</dbReference>
<gene>
    <name evidence="8" type="ORF">EI97DRAFT_358578</name>
</gene>
<feature type="compositionally biased region" description="Basic residues" evidence="7">
    <location>
        <begin position="1"/>
        <end position="20"/>
    </location>
</feature>
<feature type="region of interest" description="Disordered" evidence="7">
    <location>
        <begin position="1"/>
        <end position="79"/>
    </location>
</feature>
<evidence type="ECO:0000256" key="5">
    <source>
        <dbReference type="ARBA" id="ARBA00022517"/>
    </source>
</evidence>
<proteinExistence type="predicted"/>
<dbReference type="RefSeq" id="XP_033657485.1">
    <property type="nucleotide sequence ID" value="XM_033794925.1"/>
</dbReference>
<comment type="subcellular location">
    <subcellularLocation>
        <location evidence="2">Cytoplasm</location>
    </subcellularLocation>
    <subcellularLocation>
        <location evidence="1">Nucleus</location>
    </subcellularLocation>
</comment>
<feature type="compositionally biased region" description="Acidic residues" evidence="7">
    <location>
        <begin position="145"/>
        <end position="154"/>
    </location>
</feature>
<keyword evidence="4" id="KW-0963">Cytoplasm</keyword>
<reference evidence="8" key="1">
    <citation type="journal article" date="2020" name="Stud. Mycol.">
        <title>101 Dothideomycetes genomes: a test case for predicting lifestyles and emergence of pathogens.</title>
        <authorList>
            <person name="Haridas S."/>
            <person name="Albert R."/>
            <person name="Binder M."/>
            <person name="Bloem J."/>
            <person name="Labutti K."/>
            <person name="Salamov A."/>
            <person name="Andreopoulos B."/>
            <person name="Baker S."/>
            <person name="Barry K."/>
            <person name="Bills G."/>
            <person name="Bluhm B."/>
            <person name="Cannon C."/>
            <person name="Castanera R."/>
            <person name="Culley D."/>
            <person name="Daum C."/>
            <person name="Ezra D."/>
            <person name="Gonzalez J."/>
            <person name="Henrissat B."/>
            <person name="Kuo A."/>
            <person name="Liang C."/>
            <person name="Lipzen A."/>
            <person name="Lutzoni F."/>
            <person name="Magnuson J."/>
            <person name="Mondo S."/>
            <person name="Nolan M."/>
            <person name="Ohm R."/>
            <person name="Pangilinan J."/>
            <person name="Park H.-J."/>
            <person name="Ramirez L."/>
            <person name="Alfaro M."/>
            <person name="Sun H."/>
            <person name="Tritt A."/>
            <person name="Yoshinaga Y."/>
            <person name="Zwiers L.-H."/>
            <person name="Turgeon B."/>
            <person name="Goodwin S."/>
            <person name="Spatafora J."/>
            <person name="Crous P."/>
            <person name="Grigoriev I."/>
        </authorList>
    </citation>
    <scope>NUCLEOTIDE SEQUENCE</scope>
    <source>
        <strain evidence="8">CBS 379.55</strain>
    </source>
</reference>
<dbReference type="InterPro" id="IPR022784">
    <property type="entry name" value="Ribosome_bgen_Alb1"/>
</dbReference>
<feature type="non-terminal residue" evidence="8">
    <location>
        <position position="154"/>
    </location>
</feature>